<protein>
    <submittedName>
        <fullName evidence="1">Uncharacterized protein</fullName>
    </submittedName>
</protein>
<reference evidence="1" key="1">
    <citation type="submission" date="2022-06" db="EMBL/GenBank/DDBJ databases">
        <title>Phylogenomic reconstructions and comparative analyses of Kickxellomycotina fungi.</title>
        <authorList>
            <person name="Reynolds N.K."/>
            <person name="Stajich J.E."/>
            <person name="Barry K."/>
            <person name="Grigoriev I.V."/>
            <person name="Crous P."/>
            <person name="Smith M.E."/>
        </authorList>
    </citation>
    <scope>NUCLEOTIDE SEQUENCE</scope>
    <source>
        <strain evidence="1">RSA 2271</strain>
    </source>
</reference>
<accession>A0ACC1HTF6</accession>
<dbReference type="EMBL" id="JAMZIH010000208">
    <property type="protein sequence ID" value="KAJ1679732.1"/>
    <property type="molecule type" value="Genomic_DNA"/>
</dbReference>
<proteinExistence type="predicted"/>
<keyword evidence="2" id="KW-1185">Reference proteome</keyword>
<gene>
    <name evidence="1" type="ORF">EV182_001444</name>
</gene>
<sequence>MSSTVAIIGGGGNVGSSIAFTLIIKQLTHEILIVDVNEEAAEGQALDLRDAAYLSRTKCRKGTSQEAGQADVIVISAGARQKAGEKRTELFERNYKIINSIMESMKPIKPDAKILVVSNPADVLTHIAQATSGHARHLVMGAGTFLDSGRLRLRLSEITGINPTSIHAYALGVHGDEQFIAWSNATIGGMPLLSHSAMKGKDLGQIQKDVTETAYAIIEAKGSTYYGVASHVAFIVNALLQNTEQVVPVTHYNKEFGCFLSWPAVIGIDGVK</sequence>
<dbReference type="Proteomes" id="UP001145114">
    <property type="component" value="Unassembled WGS sequence"/>
</dbReference>
<name>A0ACC1HTF6_9FUNG</name>
<organism evidence="1 2">
    <name type="scientific">Spiromyces aspiralis</name>
    <dbReference type="NCBI Taxonomy" id="68401"/>
    <lineage>
        <taxon>Eukaryota</taxon>
        <taxon>Fungi</taxon>
        <taxon>Fungi incertae sedis</taxon>
        <taxon>Zoopagomycota</taxon>
        <taxon>Kickxellomycotina</taxon>
        <taxon>Kickxellomycetes</taxon>
        <taxon>Kickxellales</taxon>
        <taxon>Kickxellaceae</taxon>
        <taxon>Spiromyces</taxon>
    </lineage>
</organism>
<evidence type="ECO:0000313" key="1">
    <source>
        <dbReference type="EMBL" id="KAJ1679732.1"/>
    </source>
</evidence>
<evidence type="ECO:0000313" key="2">
    <source>
        <dbReference type="Proteomes" id="UP001145114"/>
    </source>
</evidence>
<feature type="non-terminal residue" evidence="1">
    <location>
        <position position="272"/>
    </location>
</feature>
<comment type="caution">
    <text evidence="1">The sequence shown here is derived from an EMBL/GenBank/DDBJ whole genome shotgun (WGS) entry which is preliminary data.</text>
</comment>